<reference evidence="2 3" key="1">
    <citation type="submission" date="2015-01" db="EMBL/GenBank/DDBJ databases">
        <title>The Genome Sequence of Ochroconis gallopava CBS43764.</title>
        <authorList>
            <consortium name="The Broad Institute Genomics Platform"/>
            <person name="Cuomo C."/>
            <person name="de Hoog S."/>
            <person name="Gorbushina A."/>
            <person name="Stielow B."/>
            <person name="Teixiera M."/>
            <person name="Abouelleil A."/>
            <person name="Chapman S.B."/>
            <person name="Priest M."/>
            <person name="Young S.K."/>
            <person name="Wortman J."/>
            <person name="Nusbaum C."/>
            <person name="Birren B."/>
        </authorList>
    </citation>
    <scope>NUCLEOTIDE SEQUENCE [LARGE SCALE GENOMIC DNA]</scope>
    <source>
        <strain evidence="2 3">CBS 43764</strain>
    </source>
</reference>
<dbReference type="AlphaFoldDB" id="A0A0D1ZXT3"/>
<keyword evidence="3" id="KW-1185">Reference proteome</keyword>
<dbReference type="HOGENOM" id="CLU_1103493_0_0_1"/>
<protein>
    <submittedName>
        <fullName evidence="2">Uncharacterized protein</fullName>
    </submittedName>
</protein>
<dbReference type="GeneID" id="27317352"/>
<evidence type="ECO:0000313" key="2">
    <source>
        <dbReference type="EMBL" id="KIV98889.1"/>
    </source>
</evidence>
<proteinExistence type="predicted"/>
<dbReference type="Proteomes" id="UP000053259">
    <property type="component" value="Unassembled WGS sequence"/>
</dbReference>
<dbReference type="VEuPathDB" id="FungiDB:PV09_09379"/>
<dbReference type="InParanoid" id="A0A0D1ZXT3"/>
<sequence length="252" mass="29453">MAHHAREVAHTVEILGVIVQGRKRGIVQQCYNTICPLEEMIHYYIATRLENEIDEIASRLQGLDREPKLWEVKDLEQRYSDPHINRSGIQLLRDIHGGRIKTLPRKKAFRKTDPPPQQAHYIDFEGRKVKTFRNGERVKVTSFRKIRDAHMQRLEEAVKAENIDQTGILEAERAINEYLRERDDIVEAGLNGHSDFDDILRSAHVILTAYKQLTKQVETQNKEISKREKEIGFQRKAFRRAVFVLQKGLKRP</sequence>
<gene>
    <name evidence="2" type="ORF">PV09_09379</name>
</gene>
<organism evidence="2 3">
    <name type="scientific">Verruconis gallopava</name>
    <dbReference type="NCBI Taxonomy" id="253628"/>
    <lineage>
        <taxon>Eukaryota</taxon>
        <taxon>Fungi</taxon>
        <taxon>Dikarya</taxon>
        <taxon>Ascomycota</taxon>
        <taxon>Pezizomycotina</taxon>
        <taxon>Dothideomycetes</taxon>
        <taxon>Pleosporomycetidae</taxon>
        <taxon>Venturiales</taxon>
        <taxon>Sympoventuriaceae</taxon>
        <taxon>Verruconis</taxon>
    </lineage>
</organism>
<feature type="coiled-coil region" evidence="1">
    <location>
        <begin position="168"/>
        <end position="230"/>
    </location>
</feature>
<dbReference type="RefSeq" id="XP_016208759.1">
    <property type="nucleotide sequence ID" value="XM_016363432.1"/>
</dbReference>
<dbReference type="EMBL" id="KN847592">
    <property type="protein sequence ID" value="KIV98889.1"/>
    <property type="molecule type" value="Genomic_DNA"/>
</dbReference>
<name>A0A0D1ZXT3_9PEZI</name>
<evidence type="ECO:0000256" key="1">
    <source>
        <dbReference type="SAM" id="Coils"/>
    </source>
</evidence>
<evidence type="ECO:0000313" key="3">
    <source>
        <dbReference type="Proteomes" id="UP000053259"/>
    </source>
</evidence>
<accession>A0A0D1ZXT3</accession>
<keyword evidence="1" id="KW-0175">Coiled coil</keyword>